<dbReference type="Proteomes" id="UP000238375">
    <property type="component" value="Unassembled WGS sequence"/>
</dbReference>
<gene>
    <name evidence="1" type="ORF">CLV58_13029</name>
</gene>
<evidence type="ECO:0000313" key="1">
    <source>
        <dbReference type="EMBL" id="PRY28172.1"/>
    </source>
</evidence>
<protein>
    <submittedName>
        <fullName evidence="1">Uncharacterized protein</fullName>
    </submittedName>
</protein>
<reference evidence="1 2" key="1">
    <citation type="submission" date="2018-03" db="EMBL/GenBank/DDBJ databases">
        <title>Genomic Encyclopedia of Archaeal and Bacterial Type Strains, Phase II (KMG-II): from individual species to whole genera.</title>
        <authorList>
            <person name="Goeker M."/>
        </authorList>
    </citation>
    <scope>NUCLEOTIDE SEQUENCE [LARGE SCALE GENOMIC DNA]</scope>
    <source>
        <strain evidence="1 2">DSM 28354</strain>
    </source>
</reference>
<dbReference type="EMBL" id="PVTE01000030">
    <property type="protein sequence ID" value="PRY28172.1"/>
    <property type="molecule type" value="Genomic_DNA"/>
</dbReference>
<proteinExistence type="predicted"/>
<sequence>MKFLYIVDATLRIVEVASRHSDRLQAWNQLLERNQSALDSRQPLSVVNVTTPELTQKVETTLREQLAIDASLPPDHSEWKGRFRKEDAFIDKEVFGRTYSLHNMGRDNTLLFLINIYQFLLQSDGAALFEITGSTHKKLREVLRT</sequence>
<dbReference type="RefSeq" id="WP_106140361.1">
    <property type="nucleotide sequence ID" value="NZ_PVTE01000030.1"/>
</dbReference>
<keyword evidence="2" id="KW-1185">Reference proteome</keyword>
<organism evidence="1 2">
    <name type="scientific">Spirosoma oryzae</name>
    <dbReference type="NCBI Taxonomy" id="1469603"/>
    <lineage>
        <taxon>Bacteria</taxon>
        <taxon>Pseudomonadati</taxon>
        <taxon>Bacteroidota</taxon>
        <taxon>Cytophagia</taxon>
        <taxon>Cytophagales</taxon>
        <taxon>Cytophagaceae</taxon>
        <taxon>Spirosoma</taxon>
    </lineage>
</organism>
<evidence type="ECO:0000313" key="2">
    <source>
        <dbReference type="Proteomes" id="UP000238375"/>
    </source>
</evidence>
<accession>A0A2T0S459</accession>
<dbReference type="AlphaFoldDB" id="A0A2T0S459"/>
<comment type="caution">
    <text evidence="1">The sequence shown here is derived from an EMBL/GenBank/DDBJ whole genome shotgun (WGS) entry which is preliminary data.</text>
</comment>
<name>A0A2T0S459_9BACT</name>